<evidence type="ECO:0000256" key="2">
    <source>
        <dbReference type="SAM" id="Phobius"/>
    </source>
</evidence>
<keyword evidence="2" id="KW-0812">Transmembrane</keyword>
<reference evidence="3" key="1">
    <citation type="submission" date="2021-01" db="EMBL/GenBank/DDBJ databases">
        <authorList>
            <person name="Corre E."/>
            <person name="Pelletier E."/>
            <person name="Niang G."/>
            <person name="Scheremetjew M."/>
            <person name="Finn R."/>
            <person name="Kale V."/>
            <person name="Holt S."/>
            <person name="Cochrane G."/>
            <person name="Meng A."/>
            <person name="Brown T."/>
            <person name="Cohen L."/>
        </authorList>
    </citation>
    <scope>NUCLEOTIDE SEQUENCE</scope>
    <source>
        <strain evidence="3">Isolate 1302-5</strain>
    </source>
</reference>
<feature type="compositionally biased region" description="Acidic residues" evidence="1">
    <location>
        <begin position="184"/>
        <end position="266"/>
    </location>
</feature>
<feature type="region of interest" description="Disordered" evidence="1">
    <location>
        <begin position="106"/>
        <end position="325"/>
    </location>
</feature>
<dbReference type="SUPFAM" id="SSF52540">
    <property type="entry name" value="P-loop containing nucleoside triphosphate hydrolases"/>
    <property type="match status" value="1"/>
</dbReference>
<protein>
    <submittedName>
        <fullName evidence="3">Uncharacterized protein</fullName>
    </submittedName>
</protein>
<gene>
    <name evidence="3" type="ORF">OAUR00152_LOCUS18248</name>
</gene>
<evidence type="ECO:0000256" key="1">
    <source>
        <dbReference type="SAM" id="MobiDB-lite"/>
    </source>
</evidence>
<feature type="compositionally biased region" description="Basic residues" evidence="1">
    <location>
        <begin position="21"/>
        <end position="33"/>
    </location>
</feature>
<name>A0A7S4IZY3_9STRA</name>
<feature type="compositionally biased region" description="Acidic residues" evidence="1">
    <location>
        <begin position="165"/>
        <end position="176"/>
    </location>
</feature>
<keyword evidence="2" id="KW-0472">Membrane</keyword>
<evidence type="ECO:0000313" key="3">
    <source>
        <dbReference type="EMBL" id="CAE2244977.1"/>
    </source>
</evidence>
<feature type="compositionally biased region" description="Acidic residues" evidence="1">
    <location>
        <begin position="135"/>
        <end position="154"/>
    </location>
</feature>
<sequence length="645" mass="71074">MSTLEPRQRRSRPRRDSSSSGRRRARSGRAYARRRKTVAQRVLLLVFSSVVVALMVVEIVTLVRSSSSSSMPTEGRTGKNGGGSAPSDKASSAALKAAELLEAAAEGVRRGGAEKKAEAPAPREEALRRRRIVDESPDPDPEEAEEEEEEEEHSDDANERKEASVDDDESDDEEGSGESGDGGGEADDGEVEEERVGDDAEEEEEDREVGDDEEEEEEVAGDDAGEEEEEGGGDDDEAAGDDDDDGNGDVGDNGDDDEAAGDDDDGNNNGVDRNEGEAQDDDDGDDDEVAKDDDEGQPDQHPNEGGGVVQRPRVQPRRSLEEVLSRAGVEVDPELRRELPPAEEAEWLYYGGGDGEAVVLGLDSCEKFRDTIKGEDRFIAVAGMFNTGTNLLSDLLVNNCYLPEKVQKFGEKKIGMRGQVPWGKHSPMSWRGHHVAEGGAGDVIQTDVLPAVVVKDPFTWMTSMCRHKYAANWHHTEGHCPNLVPIYDEEKNDEMVQSPEGGQGKTIPVQVKYRETKVTKHESLAGLWNDWYQPWVYEATFPRIIVRFEDLLLRAEEVVTTVCHCGGGEMREAFQYDVDTAKHGIAHKGANGMTSAIVRYTNATLRLEPYQERDLRYADEALRPDLMETFGYRYGVKRAEDRLKA</sequence>
<proteinExistence type="predicted"/>
<feature type="compositionally biased region" description="Acidic residues" evidence="1">
    <location>
        <begin position="277"/>
        <end position="297"/>
    </location>
</feature>
<keyword evidence="2" id="KW-1133">Transmembrane helix</keyword>
<organism evidence="3">
    <name type="scientific">Odontella aurita</name>
    <dbReference type="NCBI Taxonomy" id="265563"/>
    <lineage>
        <taxon>Eukaryota</taxon>
        <taxon>Sar</taxon>
        <taxon>Stramenopiles</taxon>
        <taxon>Ochrophyta</taxon>
        <taxon>Bacillariophyta</taxon>
        <taxon>Mediophyceae</taxon>
        <taxon>Biddulphiophycidae</taxon>
        <taxon>Eupodiscales</taxon>
        <taxon>Odontellaceae</taxon>
        <taxon>Odontella</taxon>
    </lineage>
</organism>
<dbReference type="EMBL" id="HBKQ01026917">
    <property type="protein sequence ID" value="CAE2244977.1"/>
    <property type="molecule type" value="Transcribed_RNA"/>
</dbReference>
<feature type="compositionally biased region" description="Basic and acidic residues" evidence="1">
    <location>
        <begin position="155"/>
        <end position="164"/>
    </location>
</feature>
<dbReference type="InterPro" id="IPR027417">
    <property type="entry name" value="P-loop_NTPase"/>
</dbReference>
<dbReference type="AlphaFoldDB" id="A0A7S4IZY3"/>
<feature type="region of interest" description="Disordered" evidence="1">
    <location>
        <begin position="1"/>
        <end position="33"/>
    </location>
</feature>
<feature type="transmembrane region" description="Helical" evidence="2">
    <location>
        <begin position="42"/>
        <end position="63"/>
    </location>
</feature>
<accession>A0A7S4IZY3</accession>
<feature type="region of interest" description="Disordered" evidence="1">
    <location>
        <begin position="65"/>
        <end position="94"/>
    </location>
</feature>
<feature type="compositionally biased region" description="Basic and acidic residues" evidence="1">
    <location>
        <begin position="107"/>
        <end position="127"/>
    </location>
</feature>